<evidence type="ECO:0000313" key="3">
    <source>
        <dbReference type="Proteomes" id="UP000035083"/>
    </source>
</evidence>
<comment type="caution">
    <text evidence="2">The sequence shown here is derived from an EMBL/GenBank/DDBJ whole genome shotgun (WGS) entry which is preliminary data.</text>
</comment>
<organism evidence="2 3">
    <name type="scientific">Gordonia sihwensis NBRC 108236</name>
    <dbReference type="NCBI Taxonomy" id="1223544"/>
    <lineage>
        <taxon>Bacteria</taxon>
        <taxon>Bacillati</taxon>
        <taxon>Actinomycetota</taxon>
        <taxon>Actinomycetes</taxon>
        <taxon>Mycobacteriales</taxon>
        <taxon>Gordoniaceae</taxon>
        <taxon>Gordonia</taxon>
    </lineage>
</organism>
<keyword evidence="3" id="KW-1185">Reference proteome</keyword>
<protein>
    <submittedName>
        <fullName evidence="2">Uncharacterized protein</fullName>
    </submittedName>
</protein>
<dbReference type="AlphaFoldDB" id="L7LNY3"/>
<reference evidence="2 3" key="1">
    <citation type="submission" date="2012-12" db="EMBL/GenBank/DDBJ databases">
        <title>Whole genome shotgun sequence of Gordonia sihwensis NBRC 108236.</title>
        <authorList>
            <person name="Yoshida I."/>
            <person name="Hosoyama A."/>
            <person name="Tsuchikane K."/>
            <person name="Ando Y."/>
            <person name="Baba S."/>
            <person name="Ohji S."/>
            <person name="Hamada M."/>
            <person name="Tamura T."/>
            <person name="Yamazoe A."/>
            <person name="Yamazaki S."/>
            <person name="Fujita N."/>
        </authorList>
    </citation>
    <scope>NUCLEOTIDE SEQUENCE [LARGE SCALE GENOMIC DNA]</scope>
    <source>
        <strain evidence="2 3">NBRC 108236</strain>
    </source>
</reference>
<dbReference type="EMBL" id="BANU01000024">
    <property type="protein sequence ID" value="GAC61822.1"/>
    <property type="molecule type" value="Genomic_DNA"/>
</dbReference>
<evidence type="ECO:0000313" key="2">
    <source>
        <dbReference type="EMBL" id="GAC61822.1"/>
    </source>
</evidence>
<accession>L7LNY3</accession>
<feature type="region of interest" description="Disordered" evidence="1">
    <location>
        <begin position="34"/>
        <end position="67"/>
    </location>
</feature>
<gene>
    <name evidence="2" type="ORF">GSI01S_24_00190</name>
</gene>
<feature type="compositionally biased region" description="Low complexity" evidence="1">
    <location>
        <begin position="43"/>
        <end position="56"/>
    </location>
</feature>
<evidence type="ECO:0000256" key="1">
    <source>
        <dbReference type="SAM" id="MobiDB-lite"/>
    </source>
</evidence>
<sequence length="67" mass="6814">MHTTFGMIAFAAELTGAAACWVFISVVSGAVAPPAETSPVEQPTSSPAATTAATTPVTERNMGRLSF</sequence>
<dbReference type="Proteomes" id="UP000035083">
    <property type="component" value="Unassembled WGS sequence"/>
</dbReference>
<name>L7LNY3_9ACTN</name>
<proteinExistence type="predicted"/>